<dbReference type="PaxDb" id="29760-VIT_05s0094g00700.t01"/>
<dbReference type="InParanoid" id="D7T2F9"/>
<keyword evidence="1" id="KW-1133">Transmembrane helix</keyword>
<dbReference type="EMBL" id="FN595507">
    <property type="protein sequence ID" value="CBI24690.3"/>
    <property type="molecule type" value="Genomic_DNA"/>
</dbReference>
<evidence type="ECO:0000313" key="3">
    <source>
        <dbReference type="Proteomes" id="UP000009183"/>
    </source>
</evidence>
<keyword evidence="1" id="KW-0812">Transmembrane</keyword>
<dbReference type="AlphaFoldDB" id="D7T2F9"/>
<dbReference type="Proteomes" id="UP000009183">
    <property type="component" value="Chromosome 5"/>
</dbReference>
<dbReference type="Gene3D" id="2.30.30.1040">
    <property type="match status" value="1"/>
</dbReference>
<reference evidence="3" key="1">
    <citation type="journal article" date="2007" name="Nature">
        <title>The grapevine genome sequence suggests ancestral hexaploidization in major angiosperm phyla.</title>
        <authorList>
            <consortium name="The French-Italian Public Consortium for Grapevine Genome Characterization."/>
            <person name="Jaillon O."/>
            <person name="Aury J.-M."/>
            <person name="Noel B."/>
            <person name="Policriti A."/>
            <person name="Clepet C."/>
            <person name="Casagrande A."/>
            <person name="Choisne N."/>
            <person name="Aubourg S."/>
            <person name="Vitulo N."/>
            <person name="Jubin C."/>
            <person name="Vezzi A."/>
            <person name="Legeai F."/>
            <person name="Hugueney P."/>
            <person name="Dasilva C."/>
            <person name="Horner D."/>
            <person name="Mica E."/>
            <person name="Jublot D."/>
            <person name="Poulain J."/>
            <person name="Bruyere C."/>
            <person name="Billault A."/>
            <person name="Segurens B."/>
            <person name="Gouyvenoux M."/>
            <person name="Ugarte E."/>
            <person name="Cattonaro F."/>
            <person name="Anthouard V."/>
            <person name="Vico V."/>
            <person name="Del Fabbro C."/>
            <person name="Alaux M."/>
            <person name="Di Gaspero G."/>
            <person name="Dumas V."/>
            <person name="Felice N."/>
            <person name="Paillard S."/>
            <person name="Juman I."/>
            <person name="Moroldo M."/>
            <person name="Scalabrin S."/>
            <person name="Canaguier A."/>
            <person name="Le Clainche I."/>
            <person name="Malacrida G."/>
            <person name="Durand E."/>
            <person name="Pesole G."/>
            <person name="Laucou V."/>
            <person name="Chatelet P."/>
            <person name="Merdinoglu D."/>
            <person name="Delledonne M."/>
            <person name="Pezzotti M."/>
            <person name="Lecharny A."/>
            <person name="Scarpelli C."/>
            <person name="Artiguenave F."/>
            <person name="Pe M.E."/>
            <person name="Valle G."/>
            <person name="Morgante M."/>
            <person name="Caboche M."/>
            <person name="Adam-Blondon A.-F."/>
            <person name="Weissenbach J."/>
            <person name="Quetier F."/>
            <person name="Wincker P."/>
        </authorList>
    </citation>
    <scope>NUCLEOTIDE SEQUENCE [LARGE SCALE GENOMIC DNA]</scope>
    <source>
        <strain evidence="3">cv. Pinot noir / PN40024</strain>
    </source>
</reference>
<dbReference type="GO" id="GO:0006355">
    <property type="term" value="P:regulation of DNA-templated transcription"/>
    <property type="evidence" value="ECO:0007669"/>
    <property type="project" value="InterPro"/>
</dbReference>
<dbReference type="GO" id="GO:0003677">
    <property type="term" value="F:DNA binding"/>
    <property type="evidence" value="ECO:0007669"/>
    <property type="project" value="InterPro"/>
</dbReference>
<evidence type="ECO:0000256" key="1">
    <source>
        <dbReference type="SAM" id="Phobius"/>
    </source>
</evidence>
<organism evidence="2 3">
    <name type="scientific">Vitis vinifera</name>
    <name type="common">Grape</name>
    <dbReference type="NCBI Taxonomy" id="29760"/>
    <lineage>
        <taxon>Eukaryota</taxon>
        <taxon>Viridiplantae</taxon>
        <taxon>Streptophyta</taxon>
        <taxon>Embryophyta</taxon>
        <taxon>Tracheophyta</taxon>
        <taxon>Spermatophyta</taxon>
        <taxon>Magnoliopsida</taxon>
        <taxon>eudicotyledons</taxon>
        <taxon>Gunneridae</taxon>
        <taxon>Pentapetalae</taxon>
        <taxon>rosids</taxon>
        <taxon>Vitales</taxon>
        <taxon>Vitaceae</taxon>
        <taxon>Viteae</taxon>
        <taxon>Vitis</taxon>
    </lineage>
</organism>
<dbReference type="GO" id="GO:0009725">
    <property type="term" value="P:response to hormone"/>
    <property type="evidence" value="ECO:0007669"/>
    <property type="project" value="InterPro"/>
</dbReference>
<keyword evidence="1" id="KW-0472">Membrane</keyword>
<evidence type="ECO:0000313" key="2">
    <source>
        <dbReference type="EMBL" id="CBI24690.3"/>
    </source>
</evidence>
<feature type="transmembrane region" description="Helical" evidence="1">
    <location>
        <begin position="99"/>
        <end position="119"/>
    </location>
</feature>
<accession>D7T2F9</accession>
<proteinExistence type="predicted"/>
<sequence length="184" mass="21094">MSFQKVLDMKTKLVHSYLVVSDTIHVDLSASTDKKWRQLSNDPSSVISSHSMHSGVHATTWYAISVDEIFIRWFGPKWRYLKVRWDETSYILHLERVPFWNIGVALTPLALTLFALNLLPVSRYRGLVDAPYVIFEDYGKEERENMRRGGGGMSNVNKKGGGEISPIPAISRKMVQSLKKEWHT</sequence>
<keyword evidence="3" id="KW-1185">Reference proteome</keyword>
<gene>
    <name evidence="2" type="ordered locus">VIT_05s0094g00700</name>
</gene>
<protein>
    <submittedName>
        <fullName evidence="2">Uncharacterized protein</fullName>
    </submittedName>
</protein>
<dbReference type="GO" id="GO:0005634">
    <property type="term" value="C:nucleus"/>
    <property type="evidence" value="ECO:0007669"/>
    <property type="project" value="InterPro"/>
</dbReference>
<name>D7T2F9_VITVI</name>
<dbReference type="HOGENOM" id="CLU_1470711_0_0_1"/>